<evidence type="ECO:0000313" key="7">
    <source>
        <dbReference type="EMBL" id="MEQ2260945.1"/>
    </source>
</evidence>
<dbReference type="PROSITE" id="PS50157">
    <property type="entry name" value="ZINC_FINGER_C2H2_2"/>
    <property type="match status" value="4"/>
</dbReference>
<dbReference type="SMART" id="SM00355">
    <property type="entry name" value="ZnF_C2H2"/>
    <property type="match status" value="4"/>
</dbReference>
<keyword evidence="4" id="KW-0862">Zinc</keyword>
<gene>
    <name evidence="7" type="ORF">XENORESO_003603</name>
</gene>
<proteinExistence type="predicted"/>
<dbReference type="InterPro" id="IPR013087">
    <property type="entry name" value="Znf_C2H2_type"/>
</dbReference>
<keyword evidence="2" id="KW-0677">Repeat</keyword>
<evidence type="ECO:0000259" key="6">
    <source>
        <dbReference type="PROSITE" id="PS50157"/>
    </source>
</evidence>
<evidence type="ECO:0000256" key="3">
    <source>
        <dbReference type="ARBA" id="ARBA00022771"/>
    </source>
</evidence>
<protein>
    <recommendedName>
        <fullName evidence="6">C2H2-type domain-containing protein</fullName>
    </recommendedName>
</protein>
<feature type="domain" description="C2H2-type" evidence="6">
    <location>
        <begin position="415"/>
        <end position="442"/>
    </location>
</feature>
<name>A0ABV0VUY4_9TELE</name>
<dbReference type="InterPro" id="IPR036236">
    <property type="entry name" value="Znf_C2H2_sf"/>
</dbReference>
<feature type="domain" description="C2H2-type" evidence="6">
    <location>
        <begin position="471"/>
        <end position="490"/>
    </location>
</feature>
<organism evidence="7 8">
    <name type="scientific">Xenotaenia resolanae</name>
    <dbReference type="NCBI Taxonomy" id="208358"/>
    <lineage>
        <taxon>Eukaryota</taxon>
        <taxon>Metazoa</taxon>
        <taxon>Chordata</taxon>
        <taxon>Craniata</taxon>
        <taxon>Vertebrata</taxon>
        <taxon>Euteleostomi</taxon>
        <taxon>Actinopterygii</taxon>
        <taxon>Neopterygii</taxon>
        <taxon>Teleostei</taxon>
        <taxon>Neoteleostei</taxon>
        <taxon>Acanthomorphata</taxon>
        <taxon>Ovalentaria</taxon>
        <taxon>Atherinomorphae</taxon>
        <taxon>Cyprinodontiformes</taxon>
        <taxon>Goodeidae</taxon>
        <taxon>Xenotaenia</taxon>
    </lineage>
</organism>
<evidence type="ECO:0000256" key="1">
    <source>
        <dbReference type="ARBA" id="ARBA00022723"/>
    </source>
</evidence>
<reference evidence="7 8" key="1">
    <citation type="submission" date="2021-06" db="EMBL/GenBank/DDBJ databases">
        <authorList>
            <person name="Palmer J.M."/>
        </authorList>
    </citation>
    <scope>NUCLEOTIDE SEQUENCE [LARGE SCALE GENOMIC DNA]</scope>
    <source>
        <strain evidence="7 8">XR_2019</strain>
        <tissue evidence="7">Muscle</tissue>
    </source>
</reference>
<evidence type="ECO:0000313" key="8">
    <source>
        <dbReference type="Proteomes" id="UP001444071"/>
    </source>
</evidence>
<sequence>MLNVDIRLGRIFFWMNSDFRGAIDAKMSADVVNLQAQVETVLGALVKAASVELIKLFESRYRASAVDVGRKEEEERNGGLESLCGVWNGDNKRSIGVQVEDDIKPPVEIDFTLPSAEGCLREPNKEVVEGCLVPSKVLLAEDTNHQQAPLKDQTIADSVDKVEPSRLAAELPADGDAPIEVVLPVSAKTSSGTSKCRSTQRLPVKPKPLLIQPDTTSSTSSGEKVKFVCPLILKPDSSVPKAESLEKPVQAEPQQACVSTAKGTAYSPSPSDGAVTPGQVGVWERIHSPKDTKNHLQMKLKLTSPDQKLLLPCAVQLVNLLTIPEIKTEGDDAARALNANKKPDRILPKDLRRHQGPHTGHRLCCFTRCENDIWRLQNIVTHSRDGYVCAICGKAFKRRKILRRHERFHTGEKPYACSKCSKTFALRKSLRRHLRFHTGERPHTCSQCGKSFRLRDNLKAHLRIHSGEKPFSCAMCGKTFRIMRNLEKHKLSQCDFFVPSFRKIAGLSL</sequence>
<evidence type="ECO:0000256" key="4">
    <source>
        <dbReference type="ARBA" id="ARBA00022833"/>
    </source>
</evidence>
<dbReference type="Proteomes" id="UP001444071">
    <property type="component" value="Unassembled WGS sequence"/>
</dbReference>
<dbReference type="EMBL" id="JAHRIM010011637">
    <property type="protein sequence ID" value="MEQ2260945.1"/>
    <property type="molecule type" value="Genomic_DNA"/>
</dbReference>
<feature type="domain" description="C2H2-type" evidence="6">
    <location>
        <begin position="443"/>
        <end position="470"/>
    </location>
</feature>
<keyword evidence="8" id="KW-1185">Reference proteome</keyword>
<comment type="caution">
    <text evidence="7">The sequence shown here is derived from an EMBL/GenBank/DDBJ whole genome shotgun (WGS) entry which is preliminary data.</text>
</comment>
<dbReference type="SUPFAM" id="SSF57667">
    <property type="entry name" value="beta-beta-alpha zinc fingers"/>
    <property type="match status" value="2"/>
</dbReference>
<accession>A0ABV0VUY4</accession>
<evidence type="ECO:0000256" key="5">
    <source>
        <dbReference type="PROSITE-ProRule" id="PRU00042"/>
    </source>
</evidence>
<keyword evidence="3 5" id="KW-0863">Zinc-finger</keyword>
<dbReference type="PROSITE" id="PS00028">
    <property type="entry name" value="ZINC_FINGER_C2H2_1"/>
    <property type="match status" value="3"/>
</dbReference>
<dbReference type="PANTHER" id="PTHR23226">
    <property type="entry name" value="ZINC FINGER AND SCAN DOMAIN-CONTAINING"/>
    <property type="match status" value="1"/>
</dbReference>
<evidence type="ECO:0000256" key="2">
    <source>
        <dbReference type="ARBA" id="ARBA00022737"/>
    </source>
</evidence>
<keyword evidence="1" id="KW-0479">Metal-binding</keyword>
<dbReference type="Gene3D" id="3.30.160.60">
    <property type="entry name" value="Classic Zinc Finger"/>
    <property type="match status" value="4"/>
</dbReference>
<feature type="domain" description="C2H2-type" evidence="6">
    <location>
        <begin position="387"/>
        <end position="414"/>
    </location>
</feature>
<dbReference type="PANTHER" id="PTHR23226:SF240">
    <property type="entry name" value="GASTRULA ZINC FINGER PROTEIN XLCGF26.1-LIKE-RELATED"/>
    <property type="match status" value="1"/>
</dbReference>
<dbReference type="Pfam" id="PF00096">
    <property type="entry name" value="zf-C2H2"/>
    <property type="match status" value="4"/>
</dbReference>